<reference evidence="3 4" key="1">
    <citation type="submission" date="2019-02" db="EMBL/GenBank/DDBJ databases">
        <title>Deep-cultivation of Planctomycetes and their phenomic and genomic characterization uncovers novel biology.</title>
        <authorList>
            <person name="Wiegand S."/>
            <person name="Jogler M."/>
            <person name="Boedeker C."/>
            <person name="Pinto D."/>
            <person name="Vollmers J."/>
            <person name="Rivas-Marin E."/>
            <person name="Kohn T."/>
            <person name="Peeters S.H."/>
            <person name="Heuer A."/>
            <person name="Rast P."/>
            <person name="Oberbeckmann S."/>
            <person name="Bunk B."/>
            <person name="Jeske O."/>
            <person name="Meyerdierks A."/>
            <person name="Storesund J.E."/>
            <person name="Kallscheuer N."/>
            <person name="Luecker S."/>
            <person name="Lage O.M."/>
            <person name="Pohl T."/>
            <person name="Merkel B.J."/>
            <person name="Hornburger P."/>
            <person name="Mueller R.-W."/>
            <person name="Bruemmer F."/>
            <person name="Labrenz M."/>
            <person name="Spormann A.M."/>
            <person name="Op den Camp H."/>
            <person name="Overmann J."/>
            <person name="Amann R."/>
            <person name="Jetten M.S.M."/>
            <person name="Mascher T."/>
            <person name="Medema M.H."/>
            <person name="Devos D.P."/>
            <person name="Kaster A.-K."/>
            <person name="Ovreas L."/>
            <person name="Rohde M."/>
            <person name="Galperin M.Y."/>
            <person name="Jogler C."/>
        </authorList>
    </citation>
    <scope>NUCLEOTIDE SEQUENCE [LARGE SCALE GENOMIC DNA]</scope>
    <source>
        <strain evidence="3 4">SV_7m_r</strain>
    </source>
</reference>
<name>A0A517SRY0_9BACT</name>
<dbReference type="Proteomes" id="UP000315003">
    <property type="component" value="Chromosome"/>
</dbReference>
<dbReference type="AlphaFoldDB" id="A0A517SRY0"/>
<sequence>MGKECRKSGWRRLGRNHAGHIPPRKLETSWRCDPFFSNPLNTTSDRLQSIPVVHALQRSGLGDDAAHWFAALAGLPGRIWLDSAIVAAGGKWGVDPSVRRGTPDALARLSRYSFLSADPVCRLVADPTDPDPWPQLKSWADRLPNTTDPTLPPFQGGLAGLIGYEAGRWLETDALGAVHQHQRVDLPTPAIDVGVYDWVIAIDHWTGKAWLISQGFQADDIQGSEIEKRDGDGALRLERARQRADAVLHRVQSYQRLSAFVAGQRTPAVLPGDRDQPAAPVSNFTGPGFRDAVREVVRRICAGDSFQVNLAQRLTLPMPADAQEIYLALRQSNPAPFAAFYDGEHYQVLSSSPEGFLQLRGGTVETRPIKGTVARTGNALTDQELASELLSSVKDRAENIMIVDLMRNDLSRVCEDESVEVTQLCQVEKYQCVQHLVSAVCGRLKSGVAAVDLLQACFPGGSVTGAPKIEAMRTIAELEPHPRGAYCGSIGYLSCGGNADFNILIRTMTATKGMLQIPVGGGITAKSDPVAEEQETWIKAQGMLNAFASGAEQTDSPPAAVEPPAPTIWDGLKLGAVNER</sequence>
<feature type="domain" description="Chorismate-utilising enzyme C-terminal" evidence="1">
    <location>
        <begin position="288"/>
        <end position="539"/>
    </location>
</feature>
<dbReference type="InterPro" id="IPR019999">
    <property type="entry name" value="Anth_synth_I-like"/>
</dbReference>
<dbReference type="GO" id="GO:0046820">
    <property type="term" value="F:4-amino-4-deoxychorismate synthase activity"/>
    <property type="evidence" value="ECO:0007669"/>
    <property type="project" value="UniProtKB-EC"/>
</dbReference>
<evidence type="ECO:0000313" key="4">
    <source>
        <dbReference type="Proteomes" id="UP000315003"/>
    </source>
</evidence>
<dbReference type="SUPFAM" id="SSF56322">
    <property type="entry name" value="ADC synthase"/>
    <property type="match status" value="1"/>
</dbReference>
<dbReference type="PRINTS" id="PR00095">
    <property type="entry name" value="ANTSNTHASEI"/>
</dbReference>
<organism evidence="3 4">
    <name type="scientific">Stieleria bergensis</name>
    <dbReference type="NCBI Taxonomy" id="2528025"/>
    <lineage>
        <taxon>Bacteria</taxon>
        <taxon>Pseudomonadati</taxon>
        <taxon>Planctomycetota</taxon>
        <taxon>Planctomycetia</taxon>
        <taxon>Pirellulales</taxon>
        <taxon>Pirellulaceae</taxon>
        <taxon>Stieleria</taxon>
    </lineage>
</organism>
<dbReference type="Gene3D" id="3.60.120.10">
    <property type="entry name" value="Anthranilate synthase"/>
    <property type="match status" value="1"/>
</dbReference>
<dbReference type="EMBL" id="CP036272">
    <property type="protein sequence ID" value="QDT58869.1"/>
    <property type="molecule type" value="Genomic_DNA"/>
</dbReference>
<keyword evidence="3" id="KW-0808">Transferase</keyword>
<dbReference type="Pfam" id="PF00425">
    <property type="entry name" value="Chorismate_bind"/>
    <property type="match status" value="1"/>
</dbReference>
<dbReference type="PANTHER" id="PTHR11236">
    <property type="entry name" value="AMINOBENZOATE/ANTHRANILATE SYNTHASE"/>
    <property type="match status" value="1"/>
</dbReference>
<evidence type="ECO:0000259" key="2">
    <source>
        <dbReference type="Pfam" id="PF04715"/>
    </source>
</evidence>
<feature type="domain" description="Anthranilate synthase component I N-terminal" evidence="2">
    <location>
        <begin position="128"/>
        <end position="209"/>
    </location>
</feature>
<dbReference type="EC" id="2.6.1.85" evidence="3"/>
<evidence type="ECO:0000313" key="3">
    <source>
        <dbReference type="EMBL" id="QDT58869.1"/>
    </source>
</evidence>
<keyword evidence="3" id="KW-0032">Aminotransferase</keyword>
<evidence type="ECO:0000259" key="1">
    <source>
        <dbReference type="Pfam" id="PF00425"/>
    </source>
</evidence>
<proteinExistence type="predicted"/>
<dbReference type="OrthoDB" id="9803598at2"/>
<protein>
    <submittedName>
        <fullName evidence="3">Aminodeoxychorismate synthase component 1</fullName>
        <ecNumber evidence="3">2.6.1.85</ecNumber>
    </submittedName>
</protein>
<dbReference type="InterPro" id="IPR006805">
    <property type="entry name" value="Anth_synth_I_N"/>
</dbReference>
<keyword evidence="4" id="KW-1185">Reference proteome</keyword>
<dbReference type="Pfam" id="PF04715">
    <property type="entry name" value="Anth_synt_I_N"/>
    <property type="match status" value="1"/>
</dbReference>
<gene>
    <name evidence="3" type="primary">pabB</name>
    <name evidence="3" type="ORF">SV7mr_13700</name>
</gene>
<dbReference type="PANTHER" id="PTHR11236:SF50">
    <property type="entry name" value="AMINODEOXYCHORISMATE SYNTHASE COMPONENT 1"/>
    <property type="match status" value="1"/>
</dbReference>
<dbReference type="InterPro" id="IPR005801">
    <property type="entry name" value="ADC_synthase"/>
</dbReference>
<dbReference type="GO" id="GO:0000162">
    <property type="term" value="P:L-tryptophan biosynthetic process"/>
    <property type="evidence" value="ECO:0007669"/>
    <property type="project" value="TreeGrafter"/>
</dbReference>
<dbReference type="InterPro" id="IPR015890">
    <property type="entry name" value="Chorismate_C"/>
</dbReference>
<accession>A0A517SRY0</accession>